<evidence type="ECO:0000313" key="2">
    <source>
        <dbReference type="EMBL" id="TNJ67716.1"/>
    </source>
</evidence>
<dbReference type="EMBL" id="VDCQ01000003">
    <property type="protein sequence ID" value="TNJ67716.1"/>
    <property type="molecule type" value="Genomic_DNA"/>
</dbReference>
<evidence type="ECO:0000313" key="3">
    <source>
        <dbReference type="Proteomes" id="UP000307943"/>
    </source>
</evidence>
<dbReference type="RefSeq" id="WP_139600619.1">
    <property type="nucleotide sequence ID" value="NZ_VDCQ01000003.1"/>
</dbReference>
<comment type="caution">
    <text evidence="2">The sequence shown here is derived from an EMBL/GenBank/DDBJ whole genome shotgun (WGS) entry which is preliminary data.</text>
</comment>
<dbReference type="OrthoDB" id="2970258at2"/>
<proteinExistence type="predicted"/>
<organism evidence="2 3">
    <name type="scientific">Paenibacillus hemerocallicola</name>
    <dbReference type="NCBI Taxonomy" id="1172614"/>
    <lineage>
        <taxon>Bacteria</taxon>
        <taxon>Bacillati</taxon>
        <taxon>Bacillota</taxon>
        <taxon>Bacilli</taxon>
        <taxon>Bacillales</taxon>
        <taxon>Paenibacillaceae</taxon>
        <taxon>Paenibacillus</taxon>
    </lineage>
</organism>
<accession>A0A5C4TGF2</accession>
<protein>
    <submittedName>
        <fullName evidence="2">Uncharacterized protein</fullName>
    </submittedName>
</protein>
<gene>
    <name evidence="2" type="ORF">FE784_02855</name>
</gene>
<reference evidence="2 3" key="1">
    <citation type="submission" date="2019-05" db="EMBL/GenBank/DDBJ databases">
        <title>We sequenced the genome of Paenibacillus hemerocallicola KCTC 33185 for further insight into its adaptation and study the phylogeny of Paenibacillus.</title>
        <authorList>
            <person name="Narsing Rao M.P."/>
        </authorList>
    </citation>
    <scope>NUCLEOTIDE SEQUENCE [LARGE SCALE GENOMIC DNA]</scope>
    <source>
        <strain evidence="2 3">KCTC 33185</strain>
    </source>
</reference>
<dbReference type="Proteomes" id="UP000307943">
    <property type="component" value="Unassembled WGS sequence"/>
</dbReference>
<keyword evidence="1" id="KW-0472">Membrane</keyword>
<sequence>MKAGEIIGITLLVVVIFLWDWPKLSRQPATLRTAFIAVTVLGWVLAVLLVFFPELPGPTQLVDTIFKPLGKTLE</sequence>
<feature type="transmembrane region" description="Helical" evidence="1">
    <location>
        <begin position="6"/>
        <end position="22"/>
    </location>
</feature>
<name>A0A5C4TGF2_9BACL</name>
<keyword evidence="1" id="KW-0812">Transmembrane</keyword>
<keyword evidence="3" id="KW-1185">Reference proteome</keyword>
<evidence type="ECO:0000256" key="1">
    <source>
        <dbReference type="SAM" id="Phobius"/>
    </source>
</evidence>
<feature type="transmembrane region" description="Helical" evidence="1">
    <location>
        <begin position="34"/>
        <end position="52"/>
    </location>
</feature>
<keyword evidence="1" id="KW-1133">Transmembrane helix</keyword>
<dbReference type="AlphaFoldDB" id="A0A5C4TGF2"/>